<evidence type="ECO:0000313" key="1">
    <source>
        <dbReference type="EMBL" id="GAP49136.1"/>
    </source>
</evidence>
<dbReference type="RefSeq" id="WP_078945386.1">
    <property type="nucleotide sequence ID" value="NZ_DF968291.1"/>
</dbReference>
<organism evidence="1 2">
    <name type="scientific">Streptomyces azureus</name>
    <dbReference type="NCBI Taxonomy" id="146537"/>
    <lineage>
        <taxon>Bacteria</taxon>
        <taxon>Bacillati</taxon>
        <taxon>Actinomycetota</taxon>
        <taxon>Actinomycetes</taxon>
        <taxon>Kitasatosporales</taxon>
        <taxon>Streptomycetaceae</taxon>
        <taxon>Streptomyces</taxon>
    </lineage>
</organism>
<dbReference type="PANTHER" id="PTHR30173:SF43">
    <property type="entry name" value="ECF RNA POLYMERASE SIGMA FACTOR SIGI-RELATED"/>
    <property type="match status" value="1"/>
</dbReference>
<accession>A0A0K8PMP0</accession>
<dbReference type="Proteomes" id="UP000053859">
    <property type="component" value="Unassembled WGS sequence"/>
</dbReference>
<keyword evidence="2" id="KW-1185">Reference proteome</keyword>
<dbReference type="PANTHER" id="PTHR30173">
    <property type="entry name" value="SIGMA 19 FACTOR"/>
    <property type="match status" value="1"/>
</dbReference>
<dbReference type="EMBL" id="DF968291">
    <property type="protein sequence ID" value="GAP49136.1"/>
    <property type="molecule type" value="Genomic_DNA"/>
</dbReference>
<dbReference type="InterPro" id="IPR052704">
    <property type="entry name" value="ECF_Sigma-70_Domain"/>
</dbReference>
<sequence>MHITLGDTPDDTLAAFTARAAADPGVAGLVLSGSRVHEGMPTVHSDYDLHVILRDRHASPIAELDWFRSAHLDLVVIPLAEFRTRGMPGRPDSFARYSYVHAEVLLDRLDGTIARILDEKRTLGAGEARAAVDGWLDAYVNQTYRSLKSYRDGRPAMGHLDAAESVPYALEVLFALHRRVRPYNKYLQWELERSPLGDRRWDADRLLPVLRRLLADGDPHTQRTLFMAGAVLRPLEGGARIAPYMVATADKAPGLELLERSVNGVPGLVAQRAGVVMTVASFDVSDGRVTRVWVVRNPEKLRPWAWS</sequence>
<evidence type="ECO:0008006" key="3">
    <source>
        <dbReference type="Google" id="ProtNLM"/>
    </source>
</evidence>
<dbReference type="PATRIC" id="fig|146537.3.peg.4210"/>
<name>A0A0K8PMP0_STRAJ</name>
<dbReference type="Gene3D" id="3.30.460.10">
    <property type="entry name" value="Beta Polymerase, domain 2"/>
    <property type="match status" value="1"/>
</dbReference>
<reference evidence="1" key="1">
    <citation type="journal article" date="2015" name="Genome Announc.">
        <title>Draft Genome Sequence of Thiostrepton-Producing Streptomyces azureus ATCC 14921.</title>
        <authorList>
            <person name="Sakihara K."/>
            <person name="Maeda J."/>
            <person name="Tashiro K."/>
            <person name="Fujino Y."/>
            <person name="Kuhara S."/>
            <person name="Ohshima T."/>
            <person name="Ogata S."/>
            <person name="Doi K."/>
        </authorList>
    </citation>
    <scope>NUCLEOTIDE SEQUENCE [LARGE SCALE GENOMIC DNA]</scope>
    <source>
        <strain evidence="1">ATCC14921</strain>
    </source>
</reference>
<dbReference type="AlphaFoldDB" id="A0A0K8PMP0"/>
<dbReference type="InterPro" id="IPR043519">
    <property type="entry name" value="NT_sf"/>
</dbReference>
<dbReference type="GO" id="GO:0016987">
    <property type="term" value="F:sigma factor activity"/>
    <property type="evidence" value="ECO:0007669"/>
    <property type="project" value="TreeGrafter"/>
</dbReference>
<proteinExistence type="predicted"/>
<evidence type="ECO:0000313" key="2">
    <source>
        <dbReference type="Proteomes" id="UP000053859"/>
    </source>
</evidence>
<gene>
    <name evidence="1" type="ORF">SAZU_4000</name>
</gene>
<protein>
    <recommendedName>
        <fullName evidence="3">Nucleotidyltransferase domain-containing protein</fullName>
    </recommendedName>
</protein>